<organism evidence="2 3">
    <name type="scientific">Macrosiphum euphorbiae</name>
    <name type="common">potato aphid</name>
    <dbReference type="NCBI Taxonomy" id="13131"/>
    <lineage>
        <taxon>Eukaryota</taxon>
        <taxon>Metazoa</taxon>
        <taxon>Ecdysozoa</taxon>
        <taxon>Arthropoda</taxon>
        <taxon>Hexapoda</taxon>
        <taxon>Insecta</taxon>
        <taxon>Pterygota</taxon>
        <taxon>Neoptera</taxon>
        <taxon>Paraneoptera</taxon>
        <taxon>Hemiptera</taxon>
        <taxon>Sternorrhyncha</taxon>
        <taxon>Aphidomorpha</taxon>
        <taxon>Aphidoidea</taxon>
        <taxon>Aphididae</taxon>
        <taxon>Macrosiphini</taxon>
        <taxon>Macrosiphum</taxon>
    </lineage>
</organism>
<evidence type="ECO:0000313" key="2">
    <source>
        <dbReference type="EMBL" id="CAI6366540.1"/>
    </source>
</evidence>
<accession>A0AAV0XDT8</accession>
<dbReference type="Proteomes" id="UP001160148">
    <property type="component" value="Unassembled WGS sequence"/>
</dbReference>
<dbReference type="EMBL" id="CARXXK010000004">
    <property type="protein sequence ID" value="CAI6366540.1"/>
    <property type="molecule type" value="Genomic_DNA"/>
</dbReference>
<name>A0AAV0XDT8_9HEMI</name>
<dbReference type="AlphaFoldDB" id="A0AAV0XDT8"/>
<proteinExistence type="predicted"/>
<feature type="compositionally biased region" description="Basic and acidic residues" evidence="1">
    <location>
        <begin position="35"/>
        <end position="51"/>
    </location>
</feature>
<gene>
    <name evidence="2" type="ORF">MEUPH1_LOCUS21118</name>
</gene>
<reference evidence="2 3" key="1">
    <citation type="submission" date="2023-01" db="EMBL/GenBank/DDBJ databases">
        <authorList>
            <person name="Whitehead M."/>
        </authorList>
    </citation>
    <scope>NUCLEOTIDE SEQUENCE [LARGE SCALE GENOMIC DNA]</scope>
</reference>
<comment type="caution">
    <text evidence="2">The sequence shown here is derived from an EMBL/GenBank/DDBJ whole genome shotgun (WGS) entry which is preliminary data.</text>
</comment>
<feature type="region of interest" description="Disordered" evidence="1">
    <location>
        <begin position="32"/>
        <end position="64"/>
    </location>
</feature>
<sequence>MCSGRVFMVMELSGNRGGKNRVLAEEGSAGWQVGEGEKTTEKKTLQDDGQKKRGINRTRRRGVTESQPFYDRAGKSRRFLHFGAPRSAEGFVLEISDGKSLRGSL</sequence>
<feature type="compositionally biased region" description="Basic residues" evidence="1">
    <location>
        <begin position="52"/>
        <end position="61"/>
    </location>
</feature>
<keyword evidence="3" id="KW-1185">Reference proteome</keyword>
<evidence type="ECO:0000313" key="3">
    <source>
        <dbReference type="Proteomes" id="UP001160148"/>
    </source>
</evidence>
<protein>
    <submittedName>
        <fullName evidence="2">Uncharacterized protein</fullName>
    </submittedName>
</protein>
<evidence type="ECO:0000256" key="1">
    <source>
        <dbReference type="SAM" id="MobiDB-lite"/>
    </source>
</evidence>